<dbReference type="STRING" id="1387277.SAMN06295998_101564"/>
<sequence>MMKKTTDIEAYAALDFEASSLAPDSWPIEIGLSWLKDDIVHTWSSLIRPALDWNLSAWSTQSAAVHGLALEALHYAPTASTVVDEFLERLEGKVPLSDAPEFDARWLSRLLQAGGCASVPEVEDYHCVSFAHFSGLALDMLYEYLGRHPAPHRAGPDSARLVRAWRKAQQY</sequence>
<evidence type="ECO:0000313" key="2">
    <source>
        <dbReference type="Proteomes" id="UP000192330"/>
    </source>
</evidence>
<accession>A0A1W1ZGJ6</accession>
<gene>
    <name evidence="1" type="ORF">SAMN06295998_101564</name>
</gene>
<dbReference type="AlphaFoldDB" id="A0A1W1ZGJ6"/>
<dbReference type="InterPro" id="IPR012337">
    <property type="entry name" value="RNaseH-like_sf"/>
</dbReference>
<dbReference type="Gene3D" id="3.30.420.10">
    <property type="entry name" value="Ribonuclease H-like superfamily/Ribonuclease H"/>
    <property type="match status" value="1"/>
</dbReference>
<dbReference type="Proteomes" id="UP000192330">
    <property type="component" value="Unassembled WGS sequence"/>
</dbReference>
<dbReference type="SUPFAM" id="SSF53098">
    <property type="entry name" value="Ribonuclease H-like"/>
    <property type="match status" value="1"/>
</dbReference>
<reference evidence="1 2" key="1">
    <citation type="submission" date="2017-04" db="EMBL/GenBank/DDBJ databases">
        <authorList>
            <person name="Afonso C.L."/>
            <person name="Miller P.J."/>
            <person name="Scott M.A."/>
            <person name="Spackman E."/>
            <person name="Goraichik I."/>
            <person name="Dimitrov K.M."/>
            <person name="Suarez D.L."/>
            <person name="Swayne D.E."/>
        </authorList>
    </citation>
    <scope>NUCLEOTIDE SEQUENCE [LARGE SCALE GENOMIC DNA]</scope>
    <source>
        <strain evidence="1 2">CGMCC 1.12644</strain>
    </source>
</reference>
<protein>
    <submittedName>
        <fullName evidence="1">DNA polymerase III, epsilon subunit</fullName>
    </submittedName>
</protein>
<dbReference type="GO" id="GO:0003676">
    <property type="term" value="F:nucleic acid binding"/>
    <property type="evidence" value="ECO:0007669"/>
    <property type="project" value="InterPro"/>
</dbReference>
<name>A0A1W1ZGJ6_9RHOB</name>
<evidence type="ECO:0000313" key="1">
    <source>
        <dbReference type="EMBL" id="SMC47524.1"/>
    </source>
</evidence>
<keyword evidence="2" id="KW-1185">Reference proteome</keyword>
<dbReference type="InterPro" id="IPR036397">
    <property type="entry name" value="RNaseH_sf"/>
</dbReference>
<dbReference type="RefSeq" id="WP_235866515.1">
    <property type="nucleotide sequence ID" value="NZ_FWYD01000001.1"/>
</dbReference>
<proteinExistence type="predicted"/>
<dbReference type="EMBL" id="FWYD01000001">
    <property type="protein sequence ID" value="SMC47524.1"/>
    <property type="molecule type" value="Genomic_DNA"/>
</dbReference>
<organism evidence="1 2">
    <name type="scientific">Primorskyibacter flagellatus</name>
    <dbReference type="NCBI Taxonomy" id="1387277"/>
    <lineage>
        <taxon>Bacteria</taxon>
        <taxon>Pseudomonadati</taxon>
        <taxon>Pseudomonadota</taxon>
        <taxon>Alphaproteobacteria</taxon>
        <taxon>Rhodobacterales</taxon>
        <taxon>Roseobacteraceae</taxon>
        <taxon>Primorskyibacter</taxon>
    </lineage>
</organism>